<dbReference type="Proteomes" id="UP000515124">
    <property type="component" value="Unplaced"/>
</dbReference>
<evidence type="ECO:0000313" key="2">
    <source>
        <dbReference type="RefSeq" id="XP_021826370.1"/>
    </source>
</evidence>
<dbReference type="RefSeq" id="XP_021826370.1">
    <property type="nucleotide sequence ID" value="XM_021970678.1"/>
</dbReference>
<dbReference type="AlphaFoldDB" id="A0A6P5TH37"/>
<evidence type="ECO:0000313" key="1">
    <source>
        <dbReference type="Proteomes" id="UP000515124"/>
    </source>
</evidence>
<accession>A0A6P5TH37</accession>
<reference evidence="2" key="1">
    <citation type="submission" date="2025-08" db="UniProtKB">
        <authorList>
            <consortium name="RefSeq"/>
        </authorList>
    </citation>
    <scope>IDENTIFICATION</scope>
</reference>
<sequence>MIFLQTCYCECSYYFAEKKIPSIHGNTMGVKLQQFIFDAFPYTPSTALFEVAGETINFIMEAEVFGSPHSTHILHEDILQFGEMSEISGTCIVIYMRYLHEVLKMSNMLSMIGFVDPAVIGALGCGDVSQRSRVLATRFSSAHPDQIFLLPYKFGGVKQIIVHIHKLKLMKYGVSGQIV</sequence>
<keyword evidence="1" id="KW-1185">Reference proteome</keyword>
<organism evidence="1 2">
    <name type="scientific">Prunus avium</name>
    <name type="common">Cherry</name>
    <name type="synonym">Cerasus avium</name>
    <dbReference type="NCBI Taxonomy" id="42229"/>
    <lineage>
        <taxon>Eukaryota</taxon>
        <taxon>Viridiplantae</taxon>
        <taxon>Streptophyta</taxon>
        <taxon>Embryophyta</taxon>
        <taxon>Tracheophyta</taxon>
        <taxon>Spermatophyta</taxon>
        <taxon>Magnoliopsida</taxon>
        <taxon>eudicotyledons</taxon>
        <taxon>Gunneridae</taxon>
        <taxon>Pentapetalae</taxon>
        <taxon>rosids</taxon>
        <taxon>fabids</taxon>
        <taxon>Rosales</taxon>
        <taxon>Rosaceae</taxon>
        <taxon>Amygdaloideae</taxon>
        <taxon>Amygdaleae</taxon>
        <taxon>Prunus</taxon>
    </lineage>
</organism>
<dbReference type="Gene3D" id="3.90.550.10">
    <property type="entry name" value="Spore Coat Polysaccharide Biosynthesis Protein SpsA, Chain A"/>
    <property type="match status" value="1"/>
</dbReference>
<proteinExistence type="predicted"/>
<protein>
    <submittedName>
        <fullName evidence="2">Uncharacterized protein LOC110767200 isoform X1</fullName>
    </submittedName>
</protein>
<dbReference type="GeneID" id="110767200"/>
<dbReference type="Gramene" id="Pav_sc0001337.1_g030.1.mk:mrna">
    <property type="protein sequence ID" value="Pav_sc0001337.1_g030.1.mk:mrna"/>
    <property type="gene ID" value="Pav_sc0001337.1_g030.1.mk"/>
</dbReference>
<name>A0A6P5TH37_PRUAV</name>
<gene>
    <name evidence="2" type="primary">LOC110767200</name>
</gene>
<dbReference type="InterPro" id="IPR029044">
    <property type="entry name" value="Nucleotide-diphossugar_trans"/>
</dbReference>
<dbReference type="KEGG" id="pavi:110767200"/>